<dbReference type="AlphaFoldDB" id="A0A5J6N251"/>
<organism evidence="1 2">
    <name type="scientific">Hypericibacter adhaerens</name>
    <dbReference type="NCBI Taxonomy" id="2602016"/>
    <lineage>
        <taxon>Bacteria</taxon>
        <taxon>Pseudomonadati</taxon>
        <taxon>Pseudomonadota</taxon>
        <taxon>Alphaproteobacteria</taxon>
        <taxon>Rhodospirillales</taxon>
        <taxon>Dongiaceae</taxon>
        <taxon>Hypericibacter</taxon>
    </lineage>
</organism>
<dbReference type="RefSeq" id="WP_151115243.1">
    <property type="nucleotide sequence ID" value="NZ_CP042582.1"/>
</dbReference>
<reference evidence="1 2" key="1">
    <citation type="submission" date="2019-08" db="EMBL/GenBank/DDBJ databases">
        <title>Hyperibacter terrae gen. nov., sp. nov. and Hyperibacter viscosus sp. nov., two new members in the family Rhodospirillaceae isolated from the rhizosphere of Hypericum perforatum.</title>
        <authorList>
            <person name="Noviana Z."/>
        </authorList>
    </citation>
    <scope>NUCLEOTIDE SEQUENCE [LARGE SCALE GENOMIC DNA]</scope>
    <source>
        <strain evidence="1 2">R5959</strain>
    </source>
</reference>
<dbReference type="EMBL" id="CP042582">
    <property type="protein sequence ID" value="QEX21016.1"/>
    <property type="molecule type" value="Genomic_DNA"/>
</dbReference>
<dbReference type="Proteomes" id="UP000325797">
    <property type="component" value="Chromosome"/>
</dbReference>
<accession>A0A5J6N251</accession>
<gene>
    <name evidence="1" type="ORF">FRZ61_09360</name>
</gene>
<name>A0A5J6N251_9PROT</name>
<protein>
    <submittedName>
        <fullName evidence="1">Uncharacterized protein</fullName>
    </submittedName>
</protein>
<evidence type="ECO:0000313" key="2">
    <source>
        <dbReference type="Proteomes" id="UP000325797"/>
    </source>
</evidence>
<evidence type="ECO:0000313" key="1">
    <source>
        <dbReference type="EMBL" id="QEX21016.1"/>
    </source>
</evidence>
<keyword evidence="2" id="KW-1185">Reference proteome</keyword>
<proteinExistence type="predicted"/>
<dbReference type="KEGG" id="hadh:FRZ61_09360"/>
<sequence>MSLHGKLHEIVGGEVLAWLDNGVICLKAIAPNNADPVEMNEHEAEELVQVLQTLIRECR</sequence>